<dbReference type="AlphaFoldDB" id="A0A9P1IJA3"/>
<keyword evidence="3" id="KW-1185">Reference proteome</keyword>
<evidence type="ECO:0000313" key="2">
    <source>
        <dbReference type="EMBL" id="CAI5446522.1"/>
    </source>
</evidence>
<feature type="compositionally biased region" description="Basic and acidic residues" evidence="1">
    <location>
        <begin position="250"/>
        <end position="262"/>
    </location>
</feature>
<evidence type="ECO:0000256" key="1">
    <source>
        <dbReference type="SAM" id="MobiDB-lite"/>
    </source>
</evidence>
<name>A0A9P1IJA3_9PELO</name>
<organism evidence="2 3">
    <name type="scientific">Caenorhabditis angaria</name>
    <dbReference type="NCBI Taxonomy" id="860376"/>
    <lineage>
        <taxon>Eukaryota</taxon>
        <taxon>Metazoa</taxon>
        <taxon>Ecdysozoa</taxon>
        <taxon>Nematoda</taxon>
        <taxon>Chromadorea</taxon>
        <taxon>Rhabditida</taxon>
        <taxon>Rhabditina</taxon>
        <taxon>Rhabditomorpha</taxon>
        <taxon>Rhabditoidea</taxon>
        <taxon>Rhabditidae</taxon>
        <taxon>Peloderinae</taxon>
        <taxon>Caenorhabditis</taxon>
    </lineage>
</organism>
<feature type="compositionally biased region" description="Basic and acidic residues" evidence="1">
    <location>
        <begin position="180"/>
        <end position="195"/>
    </location>
</feature>
<evidence type="ECO:0000313" key="3">
    <source>
        <dbReference type="Proteomes" id="UP001152747"/>
    </source>
</evidence>
<feature type="compositionally biased region" description="Polar residues" evidence="1">
    <location>
        <begin position="153"/>
        <end position="165"/>
    </location>
</feature>
<feature type="compositionally biased region" description="Polar residues" evidence="1">
    <location>
        <begin position="349"/>
        <end position="362"/>
    </location>
</feature>
<comment type="caution">
    <text evidence="2">The sequence shown here is derived from an EMBL/GenBank/DDBJ whole genome shotgun (WGS) entry which is preliminary data.</text>
</comment>
<sequence length="515" mass="55651">MSKTRKSRQDNSSKSSSGQVSLFPTAQSPSLLTATDSADPHSVPTAMSRSTKTGIGANTSDFERVPGMSDTSAGSSQQNSKIEAMTAKSATSPQILLNDLRRGQLFGKQSQSQSQQSDFEDQNNQPNIKASTFSEFPSTASELSETEEGNSIAEKSTQPEKTQNLSSSKKSKGSRIISILERKKQERSRAKEIRKSSKMSGSSKKTKKAKNFDESSKRITNRPVGISKCSDAATSNSSFSKSKKSMKKKNIGEESIGSHELPEVAGIKTAPRSISRKPKTNVDESVRMSSFNPPTGGLVDLSKRSRGATNPPLPQQIQSNRYPLIPGQSPSNTSLPAKVTETFAPGPLPQQSIQYPNHQQPSKRGPKVNKPYNFPGNGRSLKTVIPPPPPQEAQEKVARPHESTVYDISNLNNSQRRVPPKSLFGAGAVAPPRSNLQQRSTKIQPKPAGNSVVIYGTTADGKNQVEFTIQMRIVSGDAVQANQNKPVDVLPKKIVLAGKEISVEKPGKNEDSMNL</sequence>
<reference evidence="2" key="1">
    <citation type="submission" date="2022-11" db="EMBL/GenBank/DDBJ databases">
        <authorList>
            <person name="Kikuchi T."/>
        </authorList>
    </citation>
    <scope>NUCLEOTIDE SEQUENCE</scope>
    <source>
        <strain evidence="2">PS1010</strain>
    </source>
</reference>
<feature type="compositionally biased region" description="Polar residues" evidence="1">
    <location>
        <begin position="434"/>
        <end position="443"/>
    </location>
</feature>
<feature type="compositionally biased region" description="Polar residues" evidence="1">
    <location>
        <begin position="22"/>
        <end position="36"/>
    </location>
</feature>
<feature type="compositionally biased region" description="Polar residues" evidence="1">
    <location>
        <begin position="69"/>
        <end position="81"/>
    </location>
</feature>
<dbReference type="Proteomes" id="UP001152747">
    <property type="component" value="Unassembled WGS sequence"/>
</dbReference>
<dbReference type="EMBL" id="CANHGI010000003">
    <property type="protein sequence ID" value="CAI5446522.1"/>
    <property type="molecule type" value="Genomic_DNA"/>
</dbReference>
<feature type="region of interest" description="Disordered" evidence="1">
    <location>
        <begin position="428"/>
        <end position="448"/>
    </location>
</feature>
<proteinExistence type="predicted"/>
<accession>A0A9P1IJA3</accession>
<feature type="compositionally biased region" description="Low complexity" evidence="1">
    <location>
        <begin position="10"/>
        <end position="21"/>
    </location>
</feature>
<feature type="compositionally biased region" description="Polar residues" evidence="1">
    <location>
        <begin position="122"/>
        <end position="143"/>
    </location>
</feature>
<gene>
    <name evidence="2" type="ORF">CAMP_LOCUS9159</name>
</gene>
<feature type="compositionally biased region" description="Polar residues" evidence="1">
    <location>
        <begin position="45"/>
        <end position="60"/>
    </location>
</feature>
<protein>
    <submittedName>
        <fullName evidence="2">Uncharacterized protein</fullName>
    </submittedName>
</protein>
<dbReference type="OrthoDB" id="5843289at2759"/>
<feature type="region of interest" description="Disordered" evidence="1">
    <location>
        <begin position="1"/>
        <end position="398"/>
    </location>
</feature>